<keyword evidence="3" id="KW-1185">Reference proteome</keyword>
<proteinExistence type="predicted"/>
<dbReference type="InterPro" id="IPR000253">
    <property type="entry name" value="FHA_dom"/>
</dbReference>
<dbReference type="Proteomes" id="UP000676565">
    <property type="component" value="Unassembled WGS sequence"/>
</dbReference>
<sequence length="240" mass="25560">MVASCPRCRVAALNRARVCVRCGAPLFGALADLEAPLPAPMTEPVLVLDVLACEPLPPTPALSKPFDDSAALPNRPRTVPPEPARAHVAGATLPAHPGLPDHPMNELEEALVHVTIPATDRADHAPGGPVVPTVKPKLVVLRGMKIGAEYPLYEGKNIVGRFADKPVDIDLVSQESVEQIWCSRQHATLTFEKGSVFLEDLNSLNGTWLNGIRVHAGQPRPVKPGDVVQVGTVQLKLVVG</sequence>
<dbReference type="PROSITE" id="PS50006">
    <property type="entry name" value="FHA_DOMAIN"/>
    <property type="match status" value="1"/>
</dbReference>
<organism evidence="2 3">
    <name type="scientific">Gemmata palustris</name>
    <dbReference type="NCBI Taxonomy" id="2822762"/>
    <lineage>
        <taxon>Bacteria</taxon>
        <taxon>Pseudomonadati</taxon>
        <taxon>Planctomycetota</taxon>
        <taxon>Planctomycetia</taxon>
        <taxon>Gemmatales</taxon>
        <taxon>Gemmataceae</taxon>
        <taxon>Gemmata</taxon>
    </lineage>
</organism>
<evidence type="ECO:0000313" key="2">
    <source>
        <dbReference type="EMBL" id="MBP3958503.1"/>
    </source>
</evidence>
<dbReference type="CDD" id="cd00060">
    <property type="entry name" value="FHA"/>
    <property type="match status" value="1"/>
</dbReference>
<dbReference type="Pfam" id="PF00498">
    <property type="entry name" value="FHA"/>
    <property type="match status" value="1"/>
</dbReference>
<dbReference type="EMBL" id="JAGKQQ010000001">
    <property type="protein sequence ID" value="MBP3958503.1"/>
    <property type="molecule type" value="Genomic_DNA"/>
</dbReference>
<dbReference type="RefSeq" id="WP_210658552.1">
    <property type="nucleotide sequence ID" value="NZ_JAGKQQ010000001.1"/>
</dbReference>
<comment type="caution">
    <text evidence="2">The sequence shown here is derived from an EMBL/GenBank/DDBJ whole genome shotgun (WGS) entry which is preliminary data.</text>
</comment>
<evidence type="ECO:0000313" key="3">
    <source>
        <dbReference type="Proteomes" id="UP000676565"/>
    </source>
</evidence>
<accession>A0ABS5BXW7</accession>
<dbReference type="InterPro" id="IPR008984">
    <property type="entry name" value="SMAD_FHA_dom_sf"/>
</dbReference>
<feature type="domain" description="FHA" evidence="1">
    <location>
        <begin position="157"/>
        <end position="214"/>
    </location>
</feature>
<dbReference type="SMART" id="SM00240">
    <property type="entry name" value="FHA"/>
    <property type="match status" value="1"/>
</dbReference>
<protein>
    <submittedName>
        <fullName evidence="2">FHA domain-containing protein</fullName>
    </submittedName>
</protein>
<reference evidence="2 3" key="1">
    <citation type="submission" date="2021-04" db="EMBL/GenBank/DDBJ databases">
        <authorList>
            <person name="Ivanova A."/>
        </authorList>
    </citation>
    <scope>NUCLEOTIDE SEQUENCE [LARGE SCALE GENOMIC DNA]</scope>
    <source>
        <strain evidence="2 3">G18</strain>
    </source>
</reference>
<evidence type="ECO:0000259" key="1">
    <source>
        <dbReference type="PROSITE" id="PS50006"/>
    </source>
</evidence>
<name>A0ABS5BXW7_9BACT</name>
<gene>
    <name evidence="2" type="ORF">J8F10_24915</name>
</gene>
<dbReference type="PANTHER" id="PTHR23308">
    <property type="entry name" value="NUCLEAR INHIBITOR OF PROTEIN PHOSPHATASE-1"/>
    <property type="match status" value="1"/>
</dbReference>
<dbReference type="SUPFAM" id="SSF49879">
    <property type="entry name" value="SMAD/FHA domain"/>
    <property type="match status" value="1"/>
</dbReference>
<dbReference type="InterPro" id="IPR050923">
    <property type="entry name" value="Cell_Proc_Reg/RNA_Proc"/>
</dbReference>
<dbReference type="Gene3D" id="2.60.200.20">
    <property type="match status" value="1"/>
</dbReference>